<evidence type="ECO:0000313" key="1">
    <source>
        <dbReference type="EMBL" id="SAL68347.1"/>
    </source>
</evidence>
<proteinExistence type="predicted"/>
<organism evidence="1 2">
    <name type="scientific">Caballeronia terrestris</name>
    <dbReference type="NCBI Taxonomy" id="1226301"/>
    <lineage>
        <taxon>Bacteria</taxon>
        <taxon>Pseudomonadati</taxon>
        <taxon>Pseudomonadota</taxon>
        <taxon>Betaproteobacteria</taxon>
        <taxon>Burkholderiales</taxon>
        <taxon>Burkholderiaceae</taxon>
        <taxon>Caballeronia</taxon>
    </lineage>
</organism>
<evidence type="ECO:0000313" key="2">
    <source>
        <dbReference type="Proteomes" id="UP000054925"/>
    </source>
</evidence>
<name>A0A158JHK3_9BURK</name>
<protein>
    <submittedName>
        <fullName evidence="1">Uncharacterized protein</fullName>
    </submittedName>
</protein>
<dbReference type="EMBL" id="FCOL02000022">
    <property type="protein sequence ID" value="SAL68347.1"/>
    <property type="molecule type" value="Genomic_DNA"/>
</dbReference>
<keyword evidence="2" id="KW-1185">Reference proteome</keyword>
<dbReference type="Proteomes" id="UP000054925">
    <property type="component" value="Unassembled WGS sequence"/>
</dbReference>
<comment type="caution">
    <text evidence="1">The sequence shown here is derived from an EMBL/GenBank/DDBJ whole genome shotgun (WGS) entry which is preliminary data.</text>
</comment>
<gene>
    <name evidence="1" type="ORF">AWB67_03822</name>
</gene>
<reference evidence="1" key="1">
    <citation type="submission" date="2016-01" db="EMBL/GenBank/DDBJ databases">
        <authorList>
            <person name="Peeters C."/>
        </authorList>
    </citation>
    <scope>NUCLEOTIDE SEQUENCE [LARGE SCALE GENOMIC DNA]</scope>
    <source>
        <strain evidence="1">LMG 22937</strain>
    </source>
</reference>
<dbReference type="AlphaFoldDB" id="A0A158JHK3"/>
<accession>A0A158JHK3</accession>
<sequence>MANPESFVVVEVGCRMPNGVHQLIEMLLTGRTPLLNAMCHVGASNLEV</sequence>